<keyword evidence="3" id="KW-1185">Reference proteome</keyword>
<protein>
    <recommendedName>
        <fullName evidence="4">DUF805 domain-containing protein</fullName>
    </recommendedName>
</protein>
<name>A0ABQ5UZ82_9PROT</name>
<reference evidence="2" key="2">
    <citation type="submission" date="2023-01" db="EMBL/GenBank/DDBJ databases">
        <title>Draft genome sequence of Algimonas porphyrae strain NBRC 108216.</title>
        <authorList>
            <person name="Sun Q."/>
            <person name="Mori K."/>
        </authorList>
    </citation>
    <scope>NUCLEOTIDE SEQUENCE</scope>
    <source>
        <strain evidence="2">NBRC 108216</strain>
    </source>
</reference>
<gene>
    <name evidence="2" type="ORF">GCM10007854_15310</name>
</gene>
<dbReference type="EMBL" id="BSNJ01000003">
    <property type="protein sequence ID" value="GLQ20576.1"/>
    <property type="molecule type" value="Genomic_DNA"/>
</dbReference>
<feature type="transmembrane region" description="Helical" evidence="1">
    <location>
        <begin position="117"/>
        <end position="140"/>
    </location>
</feature>
<keyword evidence="1" id="KW-0812">Transmembrane</keyword>
<evidence type="ECO:0008006" key="4">
    <source>
        <dbReference type="Google" id="ProtNLM"/>
    </source>
</evidence>
<comment type="caution">
    <text evidence="2">The sequence shown here is derived from an EMBL/GenBank/DDBJ whole genome shotgun (WGS) entry which is preliminary data.</text>
</comment>
<keyword evidence="1" id="KW-0472">Membrane</keyword>
<organism evidence="2 3">
    <name type="scientific">Algimonas porphyrae</name>
    <dbReference type="NCBI Taxonomy" id="1128113"/>
    <lineage>
        <taxon>Bacteria</taxon>
        <taxon>Pseudomonadati</taxon>
        <taxon>Pseudomonadota</taxon>
        <taxon>Alphaproteobacteria</taxon>
        <taxon>Maricaulales</taxon>
        <taxon>Robiginitomaculaceae</taxon>
        <taxon>Algimonas</taxon>
    </lineage>
</organism>
<evidence type="ECO:0000256" key="1">
    <source>
        <dbReference type="SAM" id="Phobius"/>
    </source>
</evidence>
<feature type="transmembrane region" description="Helical" evidence="1">
    <location>
        <begin position="21"/>
        <end position="45"/>
    </location>
</feature>
<accession>A0ABQ5UZ82</accession>
<dbReference type="RefSeq" id="WP_284371299.1">
    <property type="nucleotide sequence ID" value="NZ_BSNJ01000003.1"/>
</dbReference>
<keyword evidence="1" id="KW-1133">Transmembrane helix</keyword>
<reference evidence="2" key="1">
    <citation type="journal article" date="2014" name="Int. J. Syst. Evol. Microbiol.">
        <title>Complete genome of a new Firmicutes species belonging to the dominant human colonic microbiota ('Ruminococcus bicirculans') reveals two chromosomes and a selective capacity to utilize plant glucans.</title>
        <authorList>
            <consortium name="NISC Comparative Sequencing Program"/>
            <person name="Wegmann U."/>
            <person name="Louis P."/>
            <person name="Goesmann A."/>
            <person name="Henrissat B."/>
            <person name="Duncan S.H."/>
            <person name="Flint H.J."/>
        </authorList>
    </citation>
    <scope>NUCLEOTIDE SEQUENCE</scope>
    <source>
        <strain evidence="2">NBRC 108216</strain>
    </source>
</reference>
<proteinExistence type="predicted"/>
<sequence>MPSRDPLLRPALPRGRPADRLAAGLAALGLVGSTLATLWFFLGFFETDPAWAPASSAFLLSLGLGAFAIIPCAVTMRLCWTAWRHGFQPAHALWTLFLMAPWIGLAVVAGRSDWLPLWLSAGPLLIAIPLCLWASVSLWLERVNPPTDKG</sequence>
<feature type="transmembrane region" description="Helical" evidence="1">
    <location>
        <begin position="57"/>
        <end position="80"/>
    </location>
</feature>
<evidence type="ECO:0000313" key="3">
    <source>
        <dbReference type="Proteomes" id="UP001161390"/>
    </source>
</evidence>
<dbReference type="Proteomes" id="UP001161390">
    <property type="component" value="Unassembled WGS sequence"/>
</dbReference>
<feature type="transmembrane region" description="Helical" evidence="1">
    <location>
        <begin position="92"/>
        <end position="111"/>
    </location>
</feature>
<evidence type="ECO:0000313" key="2">
    <source>
        <dbReference type="EMBL" id="GLQ20576.1"/>
    </source>
</evidence>